<protein>
    <submittedName>
        <fullName evidence="1">Uncharacterized protein</fullName>
    </submittedName>
</protein>
<accession>A0A5M6CTH1</accession>
<evidence type="ECO:0000313" key="2">
    <source>
        <dbReference type="Proteomes" id="UP000325141"/>
    </source>
</evidence>
<evidence type="ECO:0000313" key="1">
    <source>
        <dbReference type="EMBL" id="KAA5538246.1"/>
    </source>
</evidence>
<sequence length="129" mass="14937">MKNGKQLSVCIDKDEKYIVYRYGSKNKIELEYPKEKDFSSFKKFEYSGWSRGGGIKNSAMELKYLAFTNNGIKYVVYDTYFLEVDKLEAGIKVIESENKITDLKGLKKSRKGNLSDLKDKVNEGEELYD</sequence>
<gene>
    <name evidence="1" type="ORF">F0460_01190</name>
</gene>
<organism evidence="1 2">
    <name type="scientific">Paenimyroides baculatum</name>
    <dbReference type="NCBI Taxonomy" id="2608000"/>
    <lineage>
        <taxon>Bacteria</taxon>
        <taxon>Pseudomonadati</taxon>
        <taxon>Bacteroidota</taxon>
        <taxon>Flavobacteriia</taxon>
        <taxon>Flavobacteriales</taxon>
        <taxon>Flavobacteriaceae</taxon>
        <taxon>Paenimyroides</taxon>
    </lineage>
</organism>
<dbReference type="EMBL" id="VWSG01000001">
    <property type="protein sequence ID" value="KAA5538246.1"/>
    <property type="molecule type" value="Genomic_DNA"/>
</dbReference>
<reference evidence="1 2" key="1">
    <citation type="submission" date="2019-09" db="EMBL/GenBank/DDBJ databases">
        <title>Genome sequence and assembly of Flavobacterium sp.</title>
        <authorList>
            <person name="Chhetri G."/>
        </authorList>
    </citation>
    <scope>NUCLEOTIDE SEQUENCE [LARGE SCALE GENOMIC DNA]</scope>
    <source>
        <strain evidence="1 2">SNL9</strain>
    </source>
</reference>
<comment type="caution">
    <text evidence="1">The sequence shown here is derived from an EMBL/GenBank/DDBJ whole genome shotgun (WGS) entry which is preliminary data.</text>
</comment>
<dbReference type="Proteomes" id="UP000325141">
    <property type="component" value="Unassembled WGS sequence"/>
</dbReference>
<dbReference type="AlphaFoldDB" id="A0A5M6CTH1"/>
<proteinExistence type="predicted"/>
<name>A0A5M6CTH1_9FLAO</name>
<keyword evidence="2" id="KW-1185">Reference proteome</keyword>
<dbReference type="RefSeq" id="WP_150009487.1">
    <property type="nucleotide sequence ID" value="NZ_VWSG01000001.1"/>
</dbReference>